<feature type="compositionally biased region" description="Polar residues" evidence="1">
    <location>
        <begin position="211"/>
        <end position="232"/>
    </location>
</feature>
<feature type="transmembrane region" description="Helical" evidence="2">
    <location>
        <begin position="131"/>
        <end position="149"/>
    </location>
</feature>
<organism evidence="3 4">
    <name type="scientific">Dulcicalothrix desertica PCC 7102</name>
    <dbReference type="NCBI Taxonomy" id="232991"/>
    <lineage>
        <taxon>Bacteria</taxon>
        <taxon>Bacillati</taxon>
        <taxon>Cyanobacteriota</taxon>
        <taxon>Cyanophyceae</taxon>
        <taxon>Nostocales</taxon>
        <taxon>Calotrichaceae</taxon>
        <taxon>Dulcicalothrix</taxon>
    </lineage>
</organism>
<dbReference type="AlphaFoldDB" id="A0A3S1C2I7"/>
<evidence type="ECO:0000256" key="1">
    <source>
        <dbReference type="SAM" id="MobiDB-lite"/>
    </source>
</evidence>
<keyword evidence="4" id="KW-1185">Reference proteome</keyword>
<keyword evidence="2" id="KW-0472">Membrane</keyword>
<evidence type="ECO:0000313" key="4">
    <source>
        <dbReference type="Proteomes" id="UP000271624"/>
    </source>
</evidence>
<evidence type="ECO:0000256" key="2">
    <source>
        <dbReference type="SAM" id="Phobius"/>
    </source>
</evidence>
<keyword evidence="2" id="KW-1133">Transmembrane helix</keyword>
<accession>A0A3S1C2I7</accession>
<reference evidence="3" key="2">
    <citation type="journal article" date="2019" name="Genome Biol. Evol.">
        <title>Day and night: Metabolic profiles and evolutionary relationships of six axenic non-marine cyanobacteria.</title>
        <authorList>
            <person name="Will S.E."/>
            <person name="Henke P."/>
            <person name="Boedeker C."/>
            <person name="Huang S."/>
            <person name="Brinkmann H."/>
            <person name="Rohde M."/>
            <person name="Jarek M."/>
            <person name="Friedl T."/>
            <person name="Seufert S."/>
            <person name="Schumacher M."/>
            <person name="Overmann J."/>
            <person name="Neumann-Schaal M."/>
            <person name="Petersen J."/>
        </authorList>
    </citation>
    <scope>NUCLEOTIDE SEQUENCE [LARGE SCALE GENOMIC DNA]</scope>
    <source>
        <strain evidence="3">PCC 7102</strain>
    </source>
</reference>
<feature type="compositionally biased region" description="Polar residues" evidence="1">
    <location>
        <begin position="191"/>
        <end position="200"/>
    </location>
</feature>
<feature type="region of interest" description="Disordered" evidence="1">
    <location>
        <begin position="1"/>
        <end position="97"/>
    </location>
</feature>
<gene>
    <name evidence="3" type="ORF">DSM106972_090110</name>
</gene>
<reference evidence="3" key="1">
    <citation type="submission" date="2018-12" db="EMBL/GenBank/DDBJ databases">
        <authorList>
            <person name="Will S."/>
            <person name="Neumann-Schaal M."/>
            <person name="Henke P."/>
        </authorList>
    </citation>
    <scope>NUCLEOTIDE SEQUENCE</scope>
    <source>
        <strain evidence="3">PCC 7102</strain>
    </source>
</reference>
<proteinExistence type="predicted"/>
<evidence type="ECO:0008006" key="5">
    <source>
        <dbReference type="Google" id="ProtNLM"/>
    </source>
</evidence>
<keyword evidence="2" id="KW-0812">Transmembrane</keyword>
<dbReference type="RefSeq" id="WP_127086971.1">
    <property type="nucleotide sequence ID" value="NZ_RSCL01000041.1"/>
</dbReference>
<name>A0A3S1C2I7_9CYAN</name>
<comment type="caution">
    <text evidence="3">The sequence shown here is derived from an EMBL/GenBank/DDBJ whole genome shotgun (WGS) entry which is preliminary data.</text>
</comment>
<sequence length="232" mass="25612">MAVRKKNVDSSATGGWFRRRRSQRRNSNSSVLHDSTNVQEGKQNNLPASQITGVSQKGNKQQTYKNGSISQTSTQGLNKKQRPRPTSSKPLGNLTQSRPLAEQEIPVMYNAAATMPSWLLRLCSLQRYTSVLSFLLVVSTLIAYGYTVYSQQLWSKSYRKLQDLQRNERQLTITNNALKTKIAAEAENKSAGLTSPSPASQIFLPAAPNSKPDTPSTVVNTPQTPNSIPIGY</sequence>
<dbReference type="Proteomes" id="UP000271624">
    <property type="component" value="Unassembled WGS sequence"/>
</dbReference>
<dbReference type="EMBL" id="RSCL01000041">
    <property type="protein sequence ID" value="RUS95535.1"/>
    <property type="molecule type" value="Genomic_DNA"/>
</dbReference>
<feature type="compositionally biased region" description="Polar residues" evidence="1">
    <location>
        <begin position="31"/>
        <end position="97"/>
    </location>
</feature>
<evidence type="ECO:0000313" key="3">
    <source>
        <dbReference type="EMBL" id="RUS95535.1"/>
    </source>
</evidence>
<dbReference type="OrthoDB" id="424231at2"/>
<protein>
    <recommendedName>
        <fullName evidence="5">Cell division protein FtsL</fullName>
    </recommendedName>
</protein>
<feature type="region of interest" description="Disordered" evidence="1">
    <location>
        <begin position="189"/>
        <end position="232"/>
    </location>
</feature>